<gene>
    <name evidence="2" type="ORF">A2714_02855</name>
</gene>
<evidence type="ECO:0000259" key="1">
    <source>
        <dbReference type="Pfam" id="PF00535"/>
    </source>
</evidence>
<sequence length="250" mass="27852">MKKVDKTSVTIVIPVKNEEGNIINTLKSIDKEVKYAHKIIVVDGRSTDKTGKLVKDYAKRHKNVSLIITSPENSPFKESLIVGINATETEFVATFMGDLSDNPKTLNKMVKKIYRGADVVIASRYIPGGGTINKPKMQATISWVVSKTLHFLTGIPIHDVSNPFALYRKKLLTAINTVSRANEIPIELVYNAYFKGAKIAEVPTIWRGRSVGKSKFNSLKVIPGYAKLYIWALVNSWKFLLAKSLKKLSS</sequence>
<dbReference type="InterPro" id="IPR050256">
    <property type="entry name" value="Glycosyltransferase_2"/>
</dbReference>
<dbReference type="PANTHER" id="PTHR48090">
    <property type="entry name" value="UNDECAPRENYL-PHOSPHATE 4-DEOXY-4-FORMAMIDO-L-ARABINOSE TRANSFERASE-RELATED"/>
    <property type="match status" value="1"/>
</dbReference>
<comment type="caution">
    <text evidence="2">The sequence shown here is derived from an EMBL/GenBank/DDBJ whole genome shotgun (WGS) entry which is preliminary data.</text>
</comment>
<dbReference type="InterPro" id="IPR001173">
    <property type="entry name" value="Glyco_trans_2-like"/>
</dbReference>
<dbReference type="SUPFAM" id="SSF53448">
    <property type="entry name" value="Nucleotide-diphospho-sugar transferases"/>
    <property type="match status" value="1"/>
</dbReference>
<reference evidence="2 3" key="1">
    <citation type="journal article" date="2016" name="Nat. Commun.">
        <title>Thousands of microbial genomes shed light on interconnected biogeochemical processes in an aquifer system.</title>
        <authorList>
            <person name="Anantharaman K."/>
            <person name="Brown C.T."/>
            <person name="Hug L.A."/>
            <person name="Sharon I."/>
            <person name="Castelle C.J."/>
            <person name="Probst A.J."/>
            <person name="Thomas B.C."/>
            <person name="Singh A."/>
            <person name="Wilkins M.J."/>
            <person name="Karaoz U."/>
            <person name="Brodie E.L."/>
            <person name="Williams K.H."/>
            <person name="Hubbard S.S."/>
            <person name="Banfield J.F."/>
        </authorList>
    </citation>
    <scope>NUCLEOTIDE SEQUENCE [LARGE SCALE GENOMIC DNA]</scope>
</reference>
<dbReference type="Gene3D" id="3.90.550.10">
    <property type="entry name" value="Spore Coat Polysaccharide Biosynthesis Protein SpsA, Chain A"/>
    <property type="match status" value="1"/>
</dbReference>
<dbReference type="AlphaFoldDB" id="A0A1F7Y088"/>
<accession>A0A1F7Y088</accession>
<evidence type="ECO:0000313" key="2">
    <source>
        <dbReference type="EMBL" id="OGM19945.1"/>
    </source>
</evidence>
<dbReference type="Proteomes" id="UP000178419">
    <property type="component" value="Unassembled WGS sequence"/>
</dbReference>
<name>A0A1F7Y088_9BACT</name>
<proteinExistence type="predicted"/>
<feature type="domain" description="Glycosyltransferase 2-like" evidence="1">
    <location>
        <begin position="10"/>
        <end position="172"/>
    </location>
</feature>
<organism evidence="2 3">
    <name type="scientific">Candidatus Woesebacteria bacterium RIFCSPHIGHO2_01_FULL_38_9</name>
    <dbReference type="NCBI Taxonomy" id="1802492"/>
    <lineage>
        <taxon>Bacteria</taxon>
        <taxon>Candidatus Woeseibacteriota</taxon>
    </lineage>
</organism>
<protein>
    <recommendedName>
        <fullName evidence="1">Glycosyltransferase 2-like domain-containing protein</fullName>
    </recommendedName>
</protein>
<evidence type="ECO:0000313" key="3">
    <source>
        <dbReference type="Proteomes" id="UP000178419"/>
    </source>
</evidence>
<dbReference type="Pfam" id="PF00535">
    <property type="entry name" value="Glycos_transf_2"/>
    <property type="match status" value="1"/>
</dbReference>
<dbReference type="EMBL" id="MGGE01000057">
    <property type="protein sequence ID" value="OGM19945.1"/>
    <property type="molecule type" value="Genomic_DNA"/>
</dbReference>
<dbReference type="InterPro" id="IPR029044">
    <property type="entry name" value="Nucleotide-diphossugar_trans"/>
</dbReference>